<dbReference type="AlphaFoldDB" id="A0A511JNC4"/>
<organism evidence="2 3">
    <name type="scientific">Cellulomonas terrae</name>
    <dbReference type="NCBI Taxonomy" id="311234"/>
    <lineage>
        <taxon>Bacteria</taxon>
        <taxon>Bacillati</taxon>
        <taxon>Actinomycetota</taxon>
        <taxon>Actinomycetes</taxon>
        <taxon>Micrococcales</taxon>
        <taxon>Cellulomonadaceae</taxon>
        <taxon>Cellulomonas</taxon>
    </lineage>
</organism>
<keyword evidence="1" id="KW-0812">Transmembrane</keyword>
<dbReference type="Proteomes" id="UP000321049">
    <property type="component" value="Unassembled WGS sequence"/>
</dbReference>
<evidence type="ECO:0000313" key="2">
    <source>
        <dbReference type="EMBL" id="GEL99530.1"/>
    </source>
</evidence>
<keyword evidence="1" id="KW-1133">Transmembrane helix</keyword>
<keyword evidence="3" id="KW-1185">Reference proteome</keyword>
<comment type="caution">
    <text evidence="2">The sequence shown here is derived from an EMBL/GenBank/DDBJ whole genome shotgun (WGS) entry which is preliminary data.</text>
</comment>
<dbReference type="EMBL" id="BJWH01000018">
    <property type="protein sequence ID" value="GEL99530.1"/>
    <property type="molecule type" value="Genomic_DNA"/>
</dbReference>
<feature type="transmembrane region" description="Helical" evidence="1">
    <location>
        <begin position="25"/>
        <end position="47"/>
    </location>
</feature>
<sequence length="210" mass="21440">MASTTVTHDATAQDTDRKKRKRAAVVKFGLVGAALAGIGAAATSAAWTDDAWFRGTANAATIELMGQVTATGTLIADPLDGGWDTADQNPGASGATDFVSFDFDLLAAANEPLVPGEERVVYVHLLNAGTSSLAITNPTLTLSNSDYYTTGTGDDTHAVVSVGTATTPLEADGETVVPLTITTPANWTPAAQGSTVDVTLQFQGATVPTP</sequence>
<evidence type="ECO:0000256" key="1">
    <source>
        <dbReference type="SAM" id="Phobius"/>
    </source>
</evidence>
<proteinExistence type="predicted"/>
<dbReference type="OrthoDB" id="5073838at2"/>
<reference evidence="2 3" key="1">
    <citation type="submission" date="2019-07" db="EMBL/GenBank/DDBJ databases">
        <title>Whole genome shotgun sequence of Cellulomonas terrae NBRC 100819.</title>
        <authorList>
            <person name="Hosoyama A."/>
            <person name="Uohara A."/>
            <person name="Ohji S."/>
            <person name="Ichikawa N."/>
        </authorList>
    </citation>
    <scope>NUCLEOTIDE SEQUENCE [LARGE SCALE GENOMIC DNA]</scope>
    <source>
        <strain evidence="2 3">NBRC 100819</strain>
    </source>
</reference>
<keyword evidence="1" id="KW-0472">Membrane</keyword>
<evidence type="ECO:0008006" key="4">
    <source>
        <dbReference type="Google" id="ProtNLM"/>
    </source>
</evidence>
<accession>A0A511JNC4</accession>
<evidence type="ECO:0000313" key="3">
    <source>
        <dbReference type="Proteomes" id="UP000321049"/>
    </source>
</evidence>
<protein>
    <recommendedName>
        <fullName evidence="4">Ribosomally synthesized peptide with SipW-like signal peptide</fullName>
    </recommendedName>
</protein>
<dbReference type="RefSeq" id="WP_146847176.1">
    <property type="nucleotide sequence ID" value="NZ_BJWH01000018.1"/>
</dbReference>
<name>A0A511JNC4_9CELL</name>
<gene>
    <name evidence="2" type="ORF">CTE05_30770</name>
</gene>